<name>A0A0A9WP28_LYGHE</name>
<organism evidence="3">
    <name type="scientific">Lygus hesperus</name>
    <name type="common">Western plant bug</name>
    <dbReference type="NCBI Taxonomy" id="30085"/>
    <lineage>
        <taxon>Eukaryota</taxon>
        <taxon>Metazoa</taxon>
        <taxon>Ecdysozoa</taxon>
        <taxon>Arthropoda</taxon>
        <taxon>Hexapoda</taxon>
        <taxon>Insecta</taxon>
        <taxon>Pterygota</taxon>
        <taxon>Neoptera</taxon>
        <taxon>Paraneoptera</taxon>
        <taxon>Hemiptera</taxon>
        <taxon>Heteroptera</taxon>
        <taxon>Panheteroptera</taxon>
        <taxon>Cimicomorpha</taxon>
        <taxon>Miridae</taxon>
        <taxon>Mirini</taxon>
        <taxon>Lygus</taxon>
    </lineage>
</organism>
<dbReference type="GO" id="GO:0031418">
    <property type="term" value="F:L-ascorbic acid binding"/>
    <property type="evidence" value="ECO:0007669"/>
    <property type="project" value="InterPro"/>
</dbReference>
<dbReference type="InterPro" id="IPR051842">
    <property type="entry name" value="uS12_prolyl_hydroxylase"/>
</dbReference>
<sequence length="360" mass="39885">MISYCSTESTATDDDGDDNTVATAVRNQHITPTTLFNYATPNEKAGILLQVLKSYVFASTAFKRLLVWLTSYTPINHRTTVRRMRPGLDYTVGNYNHCKRGVGDTNVCEDNTTSSPTHTLSIVYTMVDEGQADMCTHVWNTPQYEDSNLQSTVSTTDSTSVSCTTTNCENPMAVTTEADEEMQFTATLQLYADCDDDEIESIGGTDTAVDSTVSHSTCKDDDDDDNNSDSSSSENDDGEQMYKDTGAPSQESKHPRQLCNVQWDTMSKRELWRSDDCGGFLAYVRNNTSTLDNDQAQSYSEDEDADIVSLSATANSLSIVYQQPTMLQFVRYINAHAPGSRWDICMDVECVEDTQSNDSV</sequence>
<gene>
    <name evidence="3" type="primary">TPA1</name>
    <name evidence="3" type="ORF">CM83_101261</name>
</gene>
<dbReference type="GO" id="GO:0016706">
    <property type="term" value="F:2-oxoglutarate-dependent dioxygenase activity"/>
    <property type="evidence" value="ECO:0007669"/>
    <property type="project" value="InterPro"/>
</dbReference>
<dbReference type="Gene3D" id="3.60.130.20">
    <property type="entry name" value="Oxoglutarate/iron-dependent oxygenase, C-terminal degradation domain"/>
    <property type="match status" value="2"/>
</dbReference>
<dbReference type="EMBL" id="GBHO01034075">
    <property type="protein sequence ID" value="JAG09529.1"/>
    <property type="molecule type" value="Transcribed_RNA"/>
</dbReference>
<feature type="domain" description="Oxoglutarate/iron-dependent oxygenase C-terminal degradation" evidence="2">
    <location>
        <begin position="269"/>
        <end position="350"/>
    </location>
</feature>
<dbReference type="AlphaFoldDB" id="A0A0A9WP28"/>
<dbReference type="GO" id="GO:0005506">
    <property type="term" value="F:iron ion binding"/>
    <property type="evidence" value="ECO:0007669"/>
    <property type="project" value="InterPro"/>
</dbReference>
<dbReference type="PANTHER" id="PTHR12117:SF0">
    <property type="entry name" value="PROLYL 3-HYDROXYLASE OGFOD1"/>
    <property type="match status" value="1"/>
</dbReference>
<feature type="region of interest" description="Disordered" evidence="1">
    <location>
        <begin position="201"/>
        <end position="257"/>
    </location>
</feature>
<evidence type="ECO:0000256" key="1">
    <source>
        <dbReference type="SAM" id="MobiDB-lite"/>
    </source>
</evidence>
<dbReference type="InterPro" id="IPR043044">
    <property type="entry name" value="TPA1/Ofd1_C"/>
</dbReference>
<accession>A0A0A9WP28</accession>
<reference evidence="3" key="2">
    <citation type="submission" date="2014-07" db="EMBL/GenBank/DDBJ databases">
        <authorList>
            <person name="Hull J."/>
        </authorList>
    </citation>
    <scope>NUCLEOTIDE SEQUENCE</scope>
</reference>
<dbReference type="PANTHER" id="PTHR12117">
    <property type="entry name" value="HISTONE ACETYLTRANSFERASE COMPLEX"/>
    <property type="match status" value="1"/>
</dbReference>
<evidence type="ECO:0000313" key="3">
    <source>
        <dbReference type="EMBL" id="JAG09529.1"/>
    </source>
</evidence>
<protein>
    <submittedName>
        <fullName evidence="3">PKHD-type hydroxylase TPA1</fullName>
    </submittedName>
</protein>
<proteinExistence type="predicted"/>
<dbReference type="InterPro" id="IPR019601">
    <property type="entry name" value="Oxoglutarate/Fe-dep_Oase_C"/>
</dbReference>
<evidence type="ECO:0000259" key="2">
    <source>
        <dbReference type="Pfam" id="PF10637"/>
    </source>
</evidence>
<dbReference type="Pfam" id="PF10637">
    <property type="entry name" value="Ofd1_CTDD"/>
    <property type="match status" value="1"/>
</dbReference>
<reference evidence="3" key="1">
    <citation type="journal article" date="2014" name="PLoS ONE">
        <title>Transcriptome-Based Identification of ABC Transporters in the Western Tarnished Plant Bug Lygus hesperus.</title>
        <authorList>
            <person name="Hull J.J."/>
            <person name="Chaney K."/>
            <person name="Geib S.M."/>
            <person name="Fabrick J.A."/>
            <person name="Brent C.S."/>
            <person name="Walsh D."/>
            <person name="Lavine L.C."/>
        </authorList>
    </citation>
    <scope>NUCLEOTIDE SEQUENCE</scope>
</reference>